<sequence length="144" mass="16165">MPLKWKLRWKFLACNCKEEFLPGLGRPSSRSRKGMLGRQRKVEREMPFRNGEKGRGNVLSEMDTPSEMEASSEVVGTLAELEGIDSEVGKECGSEASREGLPPDADLSVLRPCTQAKYNFLKNGFLKIDFVSFHFGKVSKKTAY</sequence>
<dbReference type="EMBL" id="AE010299">
    <property type="protein sequence ID" value="AAM05629.1"/>
    <property type="molecule type" value="Genomic_DNA"/>
</dbReference>
<organism evidence="2 3">
    <name type="scientific">Methanosarcina acetivorans (strain ATCC 35395 / DSM 2834 / JCM 12185 / C2A)</name>
    <dbReference type="NCBI Taxonomy" id="188937"/>
    <lineage>
        <taxon>Archaea</taxon>
        <taxon>Methanobacteriati</taxon>
        <taxon>Methanobacteriota</taxon>
        <taxon>Stenosarchaea group</taxon>
        <taxon>Methanomicrobia</taxon>
        <taxon>Methanosarcinales</taxon>
        <taxon>Methanosarcinaceae</taxon>
        <taxon>Methanosarcina</taxon>
    </lineage>
</organism>
<keyword evidence="3" id="KW-1185">Reference proteome</keyword>
<dbReference type="AlphaFoldDB" id="Q8TNP9"/>
<evidence type="ECO:0000313" key="2">
    <source>
        <dbReference type="EMBL" id="AAM05629.1"/>
    </source>
</evidence>
<evidence type="ECO:0000313" key="3">
    <source>
        <dbReference type="Proteomes" id="UP000002487"/>
    </source>
</evidence>
<evidence type="ECO:0000256" key="1">
    <source>
        <dbReference type="SAM" id="MobiDB-lite"/>
    </source>
</evidence>
<gene>
    <name evidence="2" type="ordered locus">MA_2234</name>
</gene>
<dbReference type="Proteomes" id="UP000002487">
    <property type="component" value="Chromosome"/>
</dbReference>
<feature type="region of interest" description="Disordered" evidence="1">
    <location>
        <begin position="27"/>
        <end position="72"/>
    </location>
</feature>
<feature type="compositionally biased region" description="Basic and acidic residues" evidence="1">
    <location>
        <begin position="40"/>
        <end position="55"/>
    </location>
</feature>
<protein>
    <submittedName>
        <fullName evidence="2">Uncharacterized protein</fullName>
    </submittedName>
</protein>
<feature type="compositionally biased region" description="Basic residues" evidence="1">
    <location>
        <begin position="29"/>
        <end position="39"/>
    </location>
</feature>
<reference evidence="2 3" key="1">
    <citation type="journal article" date="2002" name="Genome Res.">
        <title>The genome of Methanosarcina acetivorans reveals extensive metabolic and physiological diversity.</title>
        <authorList>
            <person name="Galagan J.E."/>
            <person name="Nusbaum C."/>
            <person name="Roy A."/>
            <person name="Endrizzi M.G."/>
            <person name="Macdonald P."/>
            <person name="FitzHugh W."/>
            <person name="Calvo S."/>
            <person name="Engels R."/>
            <person name="Smirnov S."/>
            <person name="Atnoor D."/>
            <person name="Brown A."/>
            <person name="Allen N."/>
            <person name="Naylor J."/>
            <person name="Stange-Thomann N."/>
            <person name="DeArellano K."/>
            <person name="Johnson R."/>
            <person name="Linton L."/>
            <person name="McEwan P."/>
            <person name="McKernan K."/>
            <person name="Talamas J."/>
            <person name="Tirrell A."/>
            <person name="Ye W."/>
            <person name="Zimmer A."/>
            <person name="Barber R.D."/>
            <person name="Cann I."/>
            <person name="Graham D.E."/>
            <person name="Grahame D.A."/>
            <person name="Guss A."/>
            <person name="Hedderich R."/>
            <person name="Ingram-Smith C."/>
            <person name="Kuettner C.H."/>
            <person name="Krzycki J.A."/>
            <person name="Leigh J.A."/>
            <person name="Li W."/>
            <person name="Liu J."/>
            <person name="Mukhopadhyay B."/>
            <person name="Reeve J.N."/>
            <person name="Smith K."/>
            <person name="Springer T.A."/>
            <person name="Umayam L.A."/>
            <person name="White O."/>
            <person name="White R.H."/>
            <person name="de Macario E.C."/>
            <person name="Ferry J.G."/>
            <person name="Jarrell K.F."/>
            <person name="Jing H."/>
            <person name="Macario A.J.L."/>
            <person name="Paulsen I."/>
            <person name="Pritchett M."/>
            <person name="Sowers K.R."/>
            <person name="Swanson R.V."/>
            <person name="Zinder S.H."/>
            <person name="Lander E."/>
            <person name="Metcalf W.W."/>
            <person name="Birren B."/>
        </authorList>
    </citation>
    <scope>NUCLEOTIDE SEQUENCE [LARGE SCALE GENOMIC DNA]</scope>
    <source>
        <strain evidence="3">ATCC 35395 / DSM 2834 / JCM 12185 / C2A</strain>
    </source>
</reference>
<dbReference type="EnsemblBacteria" id="AAM05629">
    <property type="protein sequence ID" value="AAM05629"/>
    <property type="gene ID" value="MA_2234"/>
</dbReference>
<dbReference type="InParanoid" id="Q8TNP9"/>
<dbReference type="KEGG" id="mac:MA_2234"/>
<name>Q8TNP9_METAC</name>
<accession>Q8TNP9</accession>
<proteinExistence type="predicted"/>
<dbReference type="HOGENOM" id="CLU_1792111_0_0_2"/>